<sequence length="107" mass="11985">MAVCVDGLKSAWRRALVKAGMPHVNFHDLRHSCASIMLGLRVDLYTISQILGHANIQTTQRYAHLQVDAQREALNNAIAACRHKVNYTEKLHSTKKPTFLNVGFACK</sequence>
<dbReference type="InterPro" id="IPR011010">
    <property type="entry name" value="DNA_brk_join_enz"/>
</dbReference>
<keyword evidence="1" id="KW-0229">DNA integration</keyword>
<dbReference type="EMBL" id="JAQQXR010000001">
    <property type="protein sequence ID" value="MDC8756658.1"/>
    <property type="molecule type" value="Genomic_DNA"/>
</dbReference>
<evidence type="ECO:0000256" key="2">
    <source>
        <dbReference type="ARBA" id="ARBA00023172"/>
    </source>
</evidence>
<organism evidence="4 5">
    <name type="scientific">Janthinobacterium fluminis</name>
    <dbReference type="NCBI Taxonomy" id="2987524"/>
    <lineage>
        <taxon>Bacteria</taxon>
        <taxon>Pseudomonadati</taxon>
        <taxon>Pseudomonadota</taxon>
        <taxon>Betaproteobacteria</taxon>
        <taxon>Burkholderiales</taxon>
        <taxon>Oxalobacteraceae</taxon>
        <taxon>Janthinobacterium</taxon>
    </lineage>
</organism>
<gene>
    <name evidence="4" type="ORF">OIK44_03525</name>
</gene>
<evidence type="ECO:0000313" key="4">
    <source>
        <dbReference type="EMBL" id="MDC8756658.1"/>
    </source>
</evidence>
<evidence type="ECO:0000313" key="5">
    <source>
        <dbReference type="Proteomes" id="UP001221208"/>
    </source>
</evidence>
<dbReference type="SUPFAM" id="SSF56349">
    <property type="entry name" value="DNA breaking-rejoining enzymes"/>
    <property type="match status" value="1"/>
</dbReference>
<proteinExistence type="predicted"/>
<dbReference type="RefSeq" id="WP_273669294.1">
    <property type="nucleotide sequence ID" value="NZ_JAQQXR010000001.1"/>
</dbReference>
<name>A0ABT5JWW9_9BURK</name>
<feature type="domain" description="Tyr recombinase" evidence="3">
    <location>
        <begin position="1"/>
        <end position="75"/>
    </location>
</feature>
<dbReference type="InterPro" id="IPR050090">
    <property type="entry name" value="Tyrosine_recombinase_XerCD"/>
</dbReference>
<dbReference type="InterPro" id="IPR002104">
    <property type="entry name" value="Integrase_catalytic"/>
</dbReference>
<accession>A0ABT5JWW9</accession>
<evidence type="ECO:0000256" key="1">
    <source>
        <dbReference type="ARBA" id="ARBA00022908"/>
    </source>
</evidence>
<dbReference type="Proteomes" id="UP001221208">
    <property type="component" value="Unassembled WGS sequence"/>
</dbReference>
<evidence type="ECO:0000259" key="3">
    <source>
        <dbReference type="PROSITE" id="PS51898"/>
    </source>
</evidence>
<dbReference type="Pfam" id="PF00589">
    <property type="entry name" value="Phage_integrase"/>
    <property type="match status" value="1"/>
</dbReference>
<comment type="caution">
    <text evidence="4">The sequence shown here is derived from an EMBL/GenBank/DDBJ whole genome shotgun (WGS) entry which is preliminary data.</text>
</comment>
<dbReference type="InterPro" id="IPR013762">
    <property type="entry name" value="Integrase-like_cat_sf"/>
</dbReference>
<keyword evidence="5" id="KW-1185">Reference proteome</keyword>
<reference evidence="4 5" key="1">
    <citation type="submission" date="2022-10" db="EMBL/GenBank/DDBJ databases">
        <title>Janthinobacterium sp. hw3 Genome sequencing.</title>
        <authorList>
            <person name="Park S."/>
        </authorList>
    </citation>
    <scope>NUCLEOTIDE SEQUENCE [LARGE SCALE GENOMIC DNA]</scope>
    <source>
        <strain evidence="5">hw3</strain>
    </source>
</reference>
<dbReference type="PANTHER" id="PTHR30349">
    <property type="entry name" value="PHAGE INTEGRASE-RELATED"/>
    <property type="match status" value="1"/>
</dbReference>
<dbReference type="PROSITE" id="PS51898">
    <property type="entry name" value="TYR_RECOMBINASE"/>
    <property type="match status" value="1"/>
</dbReference>
<protein>
    <submittedName>
        <fullName evidence="4">Tyrosine-type recombinase/integrase</fullName>
    </submittedName>
</protein>
<dbReference type="Gene3D" id="1.10.443.10">
    <property type="entry name" value="Intergrase catalytic core"/>
    <property type="match status" value="1"/>
</dbReference>
<dbReference type="PANTHER" id="PTHR30349:SF64">
    <property type="entry name" value="PROPHAGE INTEGRASE INTD-RELATED"/>
    <property type="match status" value="1"/>
</dbReference>
<keyword evidence="2" id="KW-0233">DNA recombination</keyword>